<evidence type="ECO:0000313" key="7">
    <source>
        <dbReference type="Proteomes" id="UP000299102"/>
    </source>
</evidence>
<evidence type="ECO:0000256" key="2">
    <source>
        <dbReference type="ARBA" id="ARBA00010991"/>
    </source>
</evidence>
<dbReference type="PANTHER" id="PTHR10870:SF0">
    <property type="entry name" value="CELL CYCLE CHECKPOINT PROTEIN RAD1"/>
    <property type="match status" value="1"/>
</dbReference>
<dbReference type="EMBL" id="BGZK01000428">
    <property type="protein sequence ID" value="GBP43006.1"/>
    <property type="molecule type" value="Genomic_DNA"/>
</dbReference>
<dbReference type="STRING" id="151549.A0A4C1VUX1"/>
<dbReference type="PRINTS" id="PR01245">
    <property type="entry name" value="RAD1REC1"/>
</dbReference>
<evidence type="ECO:0000313" key="6">
    <source>
        <dbReference type="EMBL" id="GBP43006.1"/>
    </source>
</evidence>
<dbReference type="Proteomes" id="UP000299102">
    <property type="component" value="Unassembled WGS sequence"/>
</dbReference>
<dbReference type="GO" id="GO:0006281">
    <property type="term" value="P:DNA repair"/>
    <property type="evidence" value="ECO:0007669"/>
    <property type="project" value="UniProtKB-KW"/>
</dbReference>
<dbReference type="GO" id="GO:0000077">
    <property type="term" value="P:DNA damage checkpoint signaling"/>
    <property type="evidence" value="ECO:0007669"/>
    <property type="project" value="InterPro"/>
</dbReference>
<dbReference type="InterPro" id="IPR046938">
    <property type="entry name" value="DNA_clamp_sf"/>
</dbReference>
<keyword evidence="5" id="KW-0539">Nucleus</keyword>
<sequence>MPDGLKLTVEEGKCIQASAYIPADNFTEYCIKKNVDIMFRISLAVLTECLSILGASEESSIKMYYKNDGSPLILMLQSQSYDNLITDCEIYTLSTSTILDFSDDDATEVSKIIVKPPAFLGLLADLERSSDVIELHFSPIHPNFSIITYGDQDRSCIDVPKSSDMVQSFSCDTTISFKYPFPLLRLIMKALAISSKMLLFKLGKASENSTIGGPTLWVLGSSLVERIMAFNRGLRLSNQGPFMSLTR</sequence>
<dbReference type="Gene3D" id="3.70.10.10">
    <property type="match status" value="1"/>
</dbReference>
<dbReference type="OrthoDB" id="337581at2759"/>
<keyword evidence="7" id="KW-1185">Reference proteome</keyword>
<dbReference type="Pfam" id="PF02144">
    <property type="entry name" value="Rad1"/>
    <property type="match status" value="1"/>
</dbReference>
<dbReference type="InterPro" id="IPR003021">
    <property type="entry name" value="Rad1_Rec1_Rad17"/>
</dbReference>
<proteinExistence type="inferred from homology"/>
<comment type="subcellular location">
    <subcellularLocation>
        <location evidence="1">Nucleus</location>
    </subcellularLocation>
</comment>
<evidence type="ECO:0000256" key="1">
    <source>
        <dbReference type="ARBA" id="ARBA00004123"/>
    </source>
</evidence>
<dbReference type="PRINTS" id="PR01246">
    <property type="entry name" value="RAD1REPAIR"/>
</dbReference>
<dbReference type="SUPFAM" id="SSF55979">
    <property type="entry name" value="DNA clamp"/>
    <property type="match status" value="1"/>
</dbReference>
<reference evidence="6 7" key="1">
    <citation type="journal article" date="2019" name="Commun. Biol.">
        <title>The bagworm genome reveals a unique fibroin gene that provides high tensile strength.</title>
        <authorList>
            <person name="Kono N."/>
            <person name="Nakamura H."/>
            <person name="Ohtoshi R."/>
            <person name="Tomita M."/>
            <person name="Numata K."/>
            <person name="Arakawa K."/>
        </authorList>
    </citation>
    <scope>NUCLEOTIDE SEQUENCE [LARGE SCALE GENOMIC DNA]</scope>
</reference>
<dbReference type="PANTHER" id="PTHR10870">
    <property type="entry name" value="CELL CYCLE CHECKPOINT PROTEIN RAD1"/>
    <property type="match status" value="1"/>
</dbReference>
<evidence type="ECO:0000256" key="5">
    <source>
        <dbReference type="ARBA" id="ARBA00023242"/>
    </source>
</evidence>
<evidence type="ECO:0000256" key="4">
    <source>
        <dbReference type="ARBA" id="ARBA00023204"/>
    </source>
</evidence>
<dbReference type="InterPro" id="IPR003011">
    <property type="entry name" value="Cell_cycle_checkpoint_Rad1"/>
</dbReference>
<dbReference type="GO" id="GO:0030896">
    <property type="term" value="C:checkpoint clamp complex"/>
    <property type="evidence" value="ECO:0007669"/>
    <property type="project" value="TreeGrafter"/>
</dbReference>
<evidence type="ECO:0000256" key="3">
    <source>
        <dbReference type="ARBA" id="ARBA00022763"/>
    </source>
</evidence>
<comment type="caution">
    <text evidence="6">The sequence shown here is derived from an EMBL/GenBank/DDBJ whole genome shotgun (WGS) entry which is preliminary data.</text>
</comment>
<organism evidence="6 7">
    <name type="scientific">Eumeta variegata</name>
    <name type="common">Bagworm moth</name>
    <name type="synonym">Eumeta japonica</name>
    <dbReference type="NCBI Taxonomy" id="151549"/>
    <lineage>
        <taxon>Eukaryota</taxon>
        <taxon>Metazoa</taxon>
        <taxon>Ecdysozoa</taxon>
        <taxon>Arthropoda</taxon>
        <taxon>Hexapoda</taxon>
        <taxon>Insecta</taxon>
        <taxon>Pterygota</taxon>
        <taxon>Neoptera</taxon>
        <taxon>Endopterygota</taxon>
        <taxon>Lepidoptera</taxon>
        <taxon>Glossata</taxon>
        <taxon>Ditrysia</taxon>
        <taxon>Tineoidea</taxon>
        <taxon>Psychidae</taxon>
        <taxon>Oiketicinae</taxon>
        <taxon>Eumeta</taxon>
    </lineage>
</organism>
<gene>
    <name evidence="6" type="primary">Rad1</name>
    <name evidence="6" type="ORF">EVAR_49494_1</name>
</gene>
<protein>
    <submittedName>
        <fullName evidence="6">Cell cycle checkpoint protein RAD1</fullName>
    </submittedName>
</protein>
<keyword evidence="4" id="KW-0234">DNA repair</keyword>
<dbReference type="AlphaFoldDB" id="A0A4C1VUX1"/>
<name>A0A4C1VUX1_EUMVA</name>
<comment type="similarity">
    <text evidence="2">Belongs to the rad1 family.</text>
</comment>
<accession>A0A4C1VUX1</accession>
<keyword evidence="3" id="KW-0227">DNA damage</keyword>